<comment type="caution">
    <text evidence="4">The sequence shown here is derived from an EMBL/GenBank/DDBJ whole genome shotgun (WGS) entry which is preliminary data.</text>
</comment>
<reference evidence="4 5" key="1">
    <citation type="submission" date="2015-01" db="EMBL/GenBank/DDBJ databases">
        <title>Evolution of Trichinella species and genotypes.</title>
        <authorList>
            <person name="Korhonen P.K."/>
            <person name="Edoardo P."/>
            <person name="Giuseppe L.R."/>
            <person name="Gasser R.B."/>
        </authorList>
    </citation>
    <scope>NUCLEOTIDE SEQUENCE [LARGE SCALE GENOMIC DNA]</scope>
    <source>
        <strain evidence="4">ISS2496</strain>
    </source>
</reference>
<sequence length="65" mass="7598">MNDIVMDSFNADCPVLLVLQWNVSNLNMYIHSEFSIEIDLIFYHVIELLILLKEISSIFVPRQTV</sequence>
<gene>
    <name evidence="2" type="ORF">T12_11799</name>
    <name evidence="1" type="ORF">T12_2947</name>
    <name evidence="4" type="ORF">T12_3732</name>
    <name evidence="3" type="ORF">T12_7665</name>
</gene>
<dbReference type="EMBL" id="JYDQ01000055">
    <property type="protein sequence ID" value="KRY17851.1"/>
    <property type="molecule type" value="Genomic_DNA"/>
</dbReference>
<feature type="non-terminal residue" evidence="4">
    <location>
        <position position="65"/>
    </location>
</feature>
<evidence type="ECO:0000313" key="3">
    <source>
        <dbReference type="EMBL" id="KRY17851.1"/>
    </source>
</evidence>
<evidence type="ECO:0000313" key="5">
    <source>
        <dbReference type="Proteomes" id="UP000054783"/>
    </source>
</evidence>
<dbReference type="Proteomes" id="UP000054783">
    <property type="component" value="Unassembled WGS sequence"/>
</dbReference>
<evidence type="ECO:0000313" key="4">
    <source>
        <dbReference type="EMBL" id="KRY22598.1"/>
    </source>
</evidence>
<dbReference type="EMBL" id="JYDQ01000212">
    <property type="protein sequence ID" value="KRY10938.1"/>
    <property type="molecule type" value="Genomic_DNA"/>
</dbReference>
<protein>
    <submittedName>
        <fullName evidence="4">Uncharacterized protein</fullName>
    </submittedName>
</protein>
<dbReference type="AlphaFoldDB" id="A0A0V1ACS5"/>
<dbReference type="EMBL" id="JYDQ01000207">
    <property type="protein sequence ID" value="KRY11087.1"/>
    <property type="molecule type" value="Genomic_DNA"/>
</dbReference>
<evidence type="ECO:0000313" key="1">
    <source>
        <dbReference type="EMBL" id="KRY10938.1"/>
    </source>
</evidence>
<keyword evidence="5" id="KW-1185">Reference proteome</keyword>
<accession>A0A0V1ACS5</accession>
<name>A0A0V1ACS5_9BILA</name>
<evidence type="ECO:0000313" key="2">
    <source>
        <dbReference type="EMBL" id="KRY11087.1"/>
    </source>
</evidence>
<proteinExistence type="predicted"/>
<dbReference type="EMBL" id="JYDQ01000008">
    <property type="protein sequence ID" value="KRY22598.1"/>
    <property type="molecule type" value="Genomic_DNA"/>
</dbReference>
<organism evidence="4 5">
    <name type="scientific">Trichinella patagoniensis</name>
    <dbReference type="NCBI Taxonomy" id="990121"/>
    <lineage>
        <taxon>Eukaryota</taxon>
        <taxon>Metazoa</taxon>
        <taxon>Ecdysozoa</taxon>
        <taxon>Nematoda</taxon>
        <taxon>Enoplea</taxon>
        <taxon>Dorylaimia</taxon>
        <taxon>Trichinellida</taxon>
        <taxon>Trichinellidae</taxon>
        <taxon>Trichinella</taxon>
    </lineage>
</organism>